<dbReference type="EMBL" id="RIBP01000001">
    <property type="protein sequence ID" value="TRZ39723.1"/>
    <property type="molecule type" value="Genomic_DNA"/>
</dbReference>
<dbReference type="InterPro" id="IPR014105">
    <property type="entry name" value="Carotenoid/retinoid_OxRdtase"/>
</dbReference>
<feature type="domain" description="Amine oxidase" evidence="6">
    <location>
        <begin position="12"/>
        <end position="495"/>
    </location>
</feature>
<comment type="similarity">
    <text evidence="4">Belongs to the carotenoid/retinoid oxidoreductase family. CrtN subfamily.</text>
</comment>
<dbReference type="InterPro" id="IPR002937">
    <property type="entry name" value="Amino_oxidase"/>
</dbReference>
<dbReference type="NCBIfam" id="TIGR02734">
    <property type="entry name" value="crtI_fam"/>
    <property type="match status" value="1"/>
</dbReference>
<dbReference type="PANTHER" id="PTHR43734">
    <property type="entry name" value="PHYTOENE DESATURASE"/>
    <property type="match status" value="1"/>
</dbReference>
<evidence type="ECO:0000256" key="5">
    <source>
        <dbReference type="RuleBase" id="RU362075"/>
    </source>
</evidence>
<dbReference type="RefSeq" id="WP_185763153.1">
    <property type="nucleotide sequence ID" value="NZ_RIBP01000001.1"/>
</dbReference>
<evidence type="ECO:0000256" key="1">
    <source>
        <dbReference type="ARBA" id="ARBA00004829"/>
    </source>
</evidence>
<evidence type="ECO:0000259" key="6">
    <source>
        <dbReference type="Pfam" id="PF01593"/>
    </source>
</evidence>
<keyword evidence="2 5" id="KW-0125">Carotenoid biosynthesis</keyword>
<keyword evidence="3 5" id="KW-0560">Oxidoreductase</keyword>
<evidence type="ECO:0000313" key="7">
    <source>
        <dbReference type="EMBL" id="TRZ39723.1"/>
    </source>
</evidence>
<dbReference type="Pfam" id="PF01593">
    <property type="entry name" value="Amino_oxidase"/>
    <property type="match status" value="1"/>
</dbReference>
<dbReference type="Proteomes" id="UP000319837">
    <property type="component" value="Unassembled WGS sequence"/>
</dbReference>
<accession>A0A553SRU0</accession>
<comment type="caution">
    <text evidence="7">The sequence shown here is derived from an EMBL/GenBank/DDBJ whole genome shotgun (WGS) entry which is preliminary data.</text>
</comment>
<evidence type="ECO:0000256" key="4">
    <source>
        <dbReference type="ARBA" id="ARBA00038322"/>
    </source>
</evidence>
<protein>
    <submittedName>
        <fullName evidence="7">Phytoene desaturase</fullName>
    </submittedName>
</protein>
<organism evidence="7 8">
    <name type="scientific">Niallia circulans</name>
    <name type="common">Bacillus circulans</name>
    <dbReference type="NCBI Taxonomy" id="1397"/>
    <lineage>
        <taxon>Bacteria</taxon>
        <taxon>Bacillati</taxon>
        <taxon>Bacillota</taxon>
        <taxon>Bacilli</taxon>
        <taxon>Bacillales</taxon>
        <taxon>Bacillaceae</taxon>
        <taxon>Niallia</taxon>
    </lineage>
</organism>
<evidence type="ECO:0000313" key="8">
    <source>
        <dbReference type="Proteomes" id="UP000319837"/>
    </source>
</evidence>
<dbReference type="PANTHER" id="PTHR43734:SF1">
    <property type="entry name" value="PHYTOENE DESATURASE"/>
    <property type="match status" value="1"/>
</dbReference>
<dbReference type="SUPFAM" id="SSF51905">
    <property type="entry name" value="FAD/NAD(P)-binding domain"/>
    <property type="match status" value="1"/>
</dbReference>
<dbReference type="InterPro" id="IPR036188">
    <property type="entry name" value="FAD/NAD-bd_sf"/>
</dbReference>
<gene>
    <name evidence="7" type="primary">crtI</name>
    <name evidence="7" type="ORF">CEQ21_01905</name>
</gene>
<evidence type="ECO:0000256" key="2">
    <source>
        <dbReference type="ARBA" id="ARBA00022746"/>
    </source>
</evidence>
<name>A0A553SRU0_NIACI</name>
<comment type="pathway">
    <text evidence="1 5">Carotenoid biosynthesis.</text>
</comment>
<dbReference type="AlphaFoldDB" id="A0A553SRU0"/>
<dbReference type="Gene3D" id="3.50.50.60">
    <property type="entry name" value="FAD/NAD(P)-binding domain"/>
    <property type="match status" value="3"/>
</dbReference>
<dbReference type="GO" id="GO:0016117">
    <property type="term" value="P:carotenoid biosynthetic process"/>
    <property type="evidence" value="ECO:0007669"/>
    <property type="project" value="UniProtKB-KW"/>
</dbReference>
<dbReference type="GO" id="GO:0016491">
    <property type="term" value="F:oxidoreductase activity"/>
    <property type="evidence" value="ECO:0007669"/>
    <property type="project" value="UniProtKB-KW"/>
</dbReference>
<proteinExistence type="inferred from homology"/>
<dbReference type="PRINTS" id="PR00419">
    <property type="entry name" value="ADXRDTASE"/>
</dbReference>
<evidence type="ECO:0000256" key="3">
    <source>
        <dbReference type="ARBA" id="ARBA00023002"/>
    </source>
</evidence>
<sequence length="521" mass="58739">MTKKVAIIGAGVAGLASAIRLQHAGYEVEIYEKEAIAGGKMHRIEKDGFQFDLGPSIVMMPELYREIFELAGRNPDDYIPMERLDPMYSVFFGSGKQGYHEVSSDLVELMKTFEHASEKDAEGFLKYLQLIYERFMVAKNHFLQRPFRNKRDFYNPATLYQALKLKTFDSADNFISKYVKNEQLKQMISFQTLYIGVSPYNGPSLYSMIPMIEFFYGIWFIKGGMYTMAKSMERLFLELGGKVFYQSSVEEIMIENQVATGIKVNGKVVSADKVICNADFPYAMKNLVKEDKAKGKYTDKKIDSMDYSCSCFIMYLGMNKKYEELKTAHSFFFGEELKKNLDDIFAGEKLVNPSFYVYTASKLDPTLAPEGKDGLYILVPVSDLSTAKYEWTDETISYYRSQVLQTLSQVEGLAEIEEDIISETYMTPVDFAEKFNAYNGACFGLRPTLTQSNHLRPQSKAKNCENLYFTGSSTHPGAGVPIVLLSAKIASDELILDDSVSMKATTEKTVHSAGGVANEGS</sequence>
<reference evidence="8" key="1">
    <citation type="submission" date="2018-10" db="EMBL/GenBank/DDBJ databases">
        <title>FDA dAtabase for Regulatory Grade micrObial Sequences (FDA-ARGOS): Supporting development and validation of Infectious Disease Dx tests.</title>
        <authorList>
            <person name="Minogue T."/>
            <person name="Wolcott M."/>
            <person name="Wasieloski L."/>
            <person name="Aguilar W."/>
            <person name="Moore D."/>
            <person name="Tallon L."/>
            <person name="Sadzewicz L."/>
            <person name="Sengamalay N."/>
            <person name="Ott S."/>
            <person name="Godinez A."/>
            <person name="Nagaraj S."/>
            <person name="Vavikolanu K."/>
            <person name="Vyas G."/>
            <person name="Nadendla S."/>
            <person name="George J."/>
            <person name="Sichtig H."/>
        </authorList>
    </citation>
    <scope>NUCLEOTIDE SEQUENCE [LARGE SCALE GENOMIC DNA]</scope>
    <source>
        <strain evidence="8">FDAARGOS_343</strain>
    </source>
</reference>